<protein>
    <submittedName>
        <fullName evidence="3">Uncharacterized protein</fullName>
    </submittedName>
</protein>
<gene>
    <name evidence="3" type="ORF">RSE6_00078</name>
</gene>
<sequence>MDRTSSKQLYTPNLAVNAIAARKTNDRCEGFNYLHHSPAVHSQASQYDNRPTTQHQKKSPVQDITSQSSSTLISASASQSTEEELMSSCVSDAPCPRDRVTMSVAVPITVAETVPGDTVVGEVAKKDTKERSKERKGTRDRFRVIWKKFFALQYEGQAVAESAIESHRKNRENGSSQFCQKNLGIGYDLESYVRVGGQGMKDLRMFRKYLSTRSWEESGEEILDYLLTQSWKVTLDIQHEMVDEGKKLVETNAGRELQAEIEKIKEAHKKEMLEIREDMEEAIKTQDTERQEELRG</sequence>
<proteinExistence type="predicted"/>
<evidence type="ECO:0000313" key="3">
    <source>
        <dbReference type="EMBL" id="CZT40008.1"/>
    </source>
</evidence>
<keyword evidence="4" id="KW-1185">Reference proteome</keyword>
<dbReference type="AlphaFoldDB" id="A0A1E1LUB5"/>
<accession>A0A1E1LUB5</accession>
<dbReference type="Proteomes" id="UP000177625">
    <property type="component" value="Unassembled WGS sequence"/>
</dbReference>
<name>A0A1E1LUB5_RHYSE</name>
<evidence type="ECO:0000256" key="1">
    <source>
        <dbReference type="SAM" id="Coils"/>
    </source>
</evidence>
<keyword evidence="1" id="KW-0175">Coiled coil</keyword>
<feature type="compositionally biased region" description="Low complexity" evidence="2">
    <location>
        <begin position="64"/>
        <end position="78"/>
    </location>
</feature>
<evidence type="ECO:0000256" key="2">
    <source>
        <dbReference type="SAM" id="MobiDB-lite"/>
    </source>
</evidence>
<evidence type="ECO:0000313" key="4">
    <source>
        <dbReference type="Proteomes" id="UP000177625"/>
    </source>
</evidence>
<feature type="region of interest" description="Disordered" evidence="2">
    <location>
        <begin position="41"/>
        <end position="78"/>
    </location>
</feature>
<feature type="coiled-coil region" evidence="1">
    <location>
        <begin position="254"/>
        <end position="285"/>
    </location>
</feature>
<reference evidence="4" key="1">
    <citation type="submission" date="2016-03" db="EMBL/GenBank/DDBJ databases">
        <authorList>
            <person name="Guldener U."/>
        </authorList>
    </citation>
    <scope>NUCLEOTIDE SEQUENCE [LARGE SCALE GENOMIC DNA]</scope>
</reference>
<dbReference type="EMBL" id="FJVC01000001">
    <property type="protein sequence ID" value="CZT40008.1"/>
    <property type="molecule type" value="Genomic_DNA"/>
</dbReference>
<feature type="compositionally biased region" description="Polar residues" evidence="2">
    <location>
        <begin position="41"/>
        <end position="54"/>
    </location>
</feature>
<organism evidence="3 4">
    <name type="scientific">Rhynchosporium secalis</name>
    <name type="common">Barley scald fungus</name>
    <dbReference type="NCBI Taxonomy" id="38038"/>
    <lineage>
        <taxon>Eukaryota</taxon>
        <taxon>Fungi</taxon>
        <taxon>Dikarya</taxon>
        <taxon>Ascomycota</taxon>
        <taxon>Pezizomycotina</taxon>
        <taxon>Leotiomycetes</taxon>
        <taxon>Helotiales</taxon>
        <taxon>Ploettnerulaceae</taxon>
        <taxon>Rhynchosporium</taxon>
    </lineage>
</organism>